<organism evidence="1 2">
    <name type="scientific">Trichonephila clavata</name>
    <name type="common">Joro spider</name>
    <name type="synonym">Nephila clavata</name>
    <dbReference type="NCBI Taxonomy" id="2740835"/>
    <lineage>
        <taxon>Eukaryota</taxon>
        <taxon>Metazoa</taxon>
        <taxon>Ecdysozoa</taxon>
        <taxon>Arthropoda</taxon>
        <taxon>Chelicerata</taxon>
        <taxon>Arachnida</taxon>
        <taxon>Araneae</taxon>
        <taxon>Araneomorphae</taxon>
        <taxon>Entelegynae</taxon>
        <taxon>Araneoidea</taxon>
        <taxon>Nephilidae</taxon>
        <taxon>Trichonephila</taxon>
    </lineage>
</organism>
<dbReference type="Pfam" id="PF15434">
    <property type="entry name" value="FAM104"/>
    <property type="match status" value="1"/>
</dbReference>
<dbReference type="AlphaFoldDB" id="A0A8X6GW58"/>
<keyword evidence="2" id="KW-1185">Reference proteome</keyword>
<gene>
    <name evidence="1" type="primary">AVEN_272106_1</name>
    <name evidence="1" type="ORF">TNCT_705341</name>
</gene>
<accession>A0A8X6GW58</accession>
<sequence length="118" mass="13999">MTHCSRKRPRPCDEDCCELMPISKRINDLHIRSGFPESSTSLNDIPEMHPRIQNPREMLNGNMYMPDLHRQNVRTKDPNASFNYNPELSVVQNPYYYHMNGILYEAHIQRMQRLSRPL</sequence>
<protein>
    <submittedName>
        <fullName evidence="1">Uncharacterized protein</fullName>
    </submittedName>
</protein>
<proteinExistence type="predicted"/>
<dbReference type="Proteomes" id="UP000887116">
    <property type="component" value="Unassembled WGS sequence"/>
</dbReference>
<dbReference type="InterPro" id="IPR029222">
    <property type="entry name" value="VCF1/2-like"/>
</dbReference>
<dbReference type="EMBL" id="BMAO01016667">
    <property type="protein sequence ID" value="GFR10235.1"/>
    <property type="molecule type" value="Genomic_DNA"/>
</dbReference>
<name>A0A8X6GW58_TRICU</name>
<comment type="caution">
    <text evidence="1">The sequence shown here is derived from an EMBL/GenBank/DDBJ whole genome shotgun (WGS) entry which is preliminary data.</text>
</comment>
<dbReference type="OrthoDB" id="6365503at2759"/>
<reference evidence="1" key="1">
    <citation type="submission" date="2020-07" db="EMBL/GenBank/DDBJ databases">
        <title>Multicomponent nature underlies the extraordinary mechanical properties of spider dragline silk.</title>
        <authorList>
            <person name="Kono N."/>
            <person name="Nakamura H."/>
            <person name="Mori M."/>
            <person name="Yoshida Y."/>
            <person name="Ohtoshi R."/>
            <person name="Malay A.D."/>
            <person name="Moran D.A.P."/>
            <person name="Tomita M."/>
            <person name="Numata K."/>
            <person name="Arakawa K."/>
        </authorList>
    </citation>
    <scope>NUCLEOTIDE SEQUENCE</scope>
</reference>
<evidence type="ECO:0000313" key="2">
    <source>
        <dbReference type="Proteomes" id="UP000887116"/>
    </source>
</evidence>
<evidence type="ECO:0000313" key="1">
    <source>
        <dbReference type="EMBL" id="GFR10235.1"/>
    </source>
</evidence>